<reference evidence="2" key="1">
    <citation type="journal article" date="2014" name="Int. J. Syst. Evol. Microbiol.">
        <title>Complete genome sequence of Corynebacterium casei LMG S-19264T (=DSM 44701T), isolated from a smear-ripened cheese.</title>
        <authorList>
            <consortium name="US DOE Joint Genome Institute (JGI-PGF)"/>
            <person name="Walter F."/>
            <person name="Albersmeier A."/>
            <person name="Kalinowski J."/>
            <person name="Ruckert C."/>
        </authorList>
    </citation>
    <scope>NUCLEOTIDE SEQUENCE</scope>
    <source>
        <strain evidence="2">JCM 4654</strain>
    </source>
</reference>
<dbReference type="Proteomes" id="UP000608955">
    <property type="component" value="Unassembled WGS sequence"/>
</dbReference>
<dbReference type="AlphaFoldDB" id="A0A918Y7D5"/>
<evidence type="ECO:0000256" key="1">
    <source>
        <dbReference type="SAM" id="Phobius"/>
    </source>
</evidence>
<comment type="caution">
    <text evidence="2">The sequence shown here is derived from an EMBL/GenBank/DDBJ whole genome shotgun (WGS) entry which is preliminary data.</text>
</comment>
<keyword evidence="3" id="KW-1185">Reference proteome</keyword>
<protein>
    <recommendedName>
        <fullName evidence="4">DUF3068 domain-containing protein</fullName>
    </recommendedName>
</protein>
<dbReference type="InterPro" id="IPR021424">
    <property type="entry name" value="PorA"/>
</dbReference>
<sequence length="325" mass="35448">MRRTASPSSLILLGLGSFLLVLAPMLAWYVTPRAAVNPIAIDTTAVYTGTGSYFDTTAVRTVRDRRITVTQRVRGDVEDSERSGDAVWDVTTSVDSDGTLPAADPHDALEFFTGRWVTDRTTNKPVHCCHENPYFEGDAYLKFPFGLRKRSYQWWDDSLRSTVVLRYAGTRKVQGYSGYLFTGTVAPTRIGTRLVPGSIVGEPGRPQVQAEEWYSNHGIELVADQRTGRVIYAQVGPRRTLRAPGGERDAVVLLDSDSLAFTPATQREQVREAKTDSGRLRLVGLTLPITSAVAGFVLAVAGGVLALRGRKGPGRSGKSPSTLTM</sequence>
<reference evidence="2" key="2">
    <citation type="submission" date="2020-09" db="EMBL/GenBank/DDBJ databases">
        <authorList>
            <person name="Sun Q."/>
            <person name="Ohkuma M."/>
        </authorList>
    </citation>
    <scope>NUCLEOTIDE SEQUENCE</scope>
    <source>
        <strain evidence="2">JCM 4654</strain>
    </source>
</reference>
<organism evidence="2 3">
    <name type="scientific">Streptomyces naganishii JCM 4654</name>
    <dbReference type="NCBI Taxonomy" id="1306179"/>
    <lineage>
        <taxon>Bacteria</taxon>
        <taxon>Bacillati</taxon>
        <taxon>Actinomycetota</taxon>
        <taxon>Actinomycetes</taxon>
        <taxon>Kitasatosporales</taxon>
        <taxon>Streptomycetaceae</taxon>
        <taxon>Streptomyces</taxon>
    </lineage>
</organism>
<proteinExistence type="predicted"/>
<name>A0A918Y7D5_9ACTN</name>
<accession>A0A918Y7D5</accession>
<keyword evidence="1" id="KW-1133">Transmembrane helix</keyword>
<dbReference type="EMBL" id="BMVF01000012">
    <property type="protein sequence ID" value="GHD92483.1"/>
    <property type="molecule type" value="Genomic_DNA"/>
</dbReference>
<evidence type="ECO:0000313" key="3">
    <source>
        <dbReference type="Proteomes" id="UP000608955"/>
    </source>
</evidence>
<dbReference type="Pfam" id="PF11271">
    <property type="entry name" value="PorA"/>
    <property type="match status" value="1"/>
</dbReference>
<evidence type="ECO:0008006" key="4">
    <source>
        <dbReference type="Google" id="ProtNLM"/>
    </source>
</evidence>
<evidence type="ECO:0000313" key="2">
    <source>
        <dbReference type="EMBL" id="GHD92483.1"/>
    </source>
</evidence>
<keyword evidence="1" id="KW-0812">Transmembrane</keyword>
<keyword evidence="1" id="KW-0472">Membrane</keyword>
<feature type="transmembrane region" description="Helical" evidence="1">
    <location>
        <begin position="282"/>
        <end position="307"/>
    </location>
</feature>
<dbReference type="RefSeq" id="WP_190179702.1">
    <property type="nucleotide sequence ID" value="NZ_BMVF01000012.1"/>
</dbReference>
<gene>
    <name evidence="2" type="ORF">GCM10010508_45650</name>
</gene>